<reference evidence="2" key="1">
    <citation type="journal article" date="2019" name="Sci. Rep.">
        <title>Draft genome of Tanacetum cinerariifolium, the natural source of mosquito coil.</title>
        <authorList>
            <person name="Yamashiro T."/>
            <person name="Shiraishi A."/>
            <person name="Satake H."/>
            <person name="Nakayama K."/>
        </authorList>
    </citation>
    <scope>NUCLEOTIDE SEQUENCE</scope>
</reference>
<sequence>IYSEPKSKNKGKGIMVQKPKPLKKQAQIEQDEAYARELEAELNKNINWDNVIEQVQRKEKEENIVLRFKMDYFKGMSYEAIRPIFEKYFNSNGEIIANTDADKDVTLKDVAAVAKEVEAEKNAKVEKDVDVQGRLEESQAKVYHINLEHADKVLI</sequence>
<name>A0A699TCF8_TANCI</name>
<accession>A0A699TCF8</accession>
<gene>
    <name evidence="2" type="ORF">Tci_879182</name>
</gene>
<protein>
    <submittedName>
        <fullName evidence="2">Uncharacterized protein</fullName>
    </submittedName>
</protein>
<comment type="caution">
    <text evidence="2">The sequence shown here is derived from an EMBL/GenBank/DDBJ whole genome shotgun (WGS) entry which is preliminary data.</text>
</comment>
<evidence type="ECO:0000313" key="2">
    <source>
        <dbReference type="EMBL" id="GFD07213.1"/>
    </source>
</evidence>
<proteinExistence type="predicted"/>
<evidence type="ECO:0000256" key="1">
    <source>
        <dbReference type="SAM" id="MobiDB-lite"/>
    </source>
</evidence>
<dbReference type="EMBL" id="BKCJ011229994">
    <property type="protein sequence ID" value="GFD07213.1"/>
    <property type="molecule type" value="Genomic_DNA"/>
</dbReference>
<feature type="region of interest" description="Disordered" evidence="1">
    <location>
        <begin position="1"/>
        <end position="22"/>
    </location>
</feature>
<organism evidence="2">
    <name type="scientific">Tanacetum cinerariifolium</name>
    <name type="common">Dalmatian daisy</name>
    <name type="synonym">Chrysanthemum cinerariifolium</name>
    <dbReference type="NCBI Taxonomy" id="118510"/>
    <lineage>
        <taxon>Eukaryota</taxon>
        <taxon>Viridiplantae</taxon>
        <taxon>Streptophyta</taxon>
        <taxon>Embryophyta</taxon>
        <taxon>Tracheophyta</taxon>
        <taxon>Spermatophyta</taxon>
        <taxon>Magnoliopsida</taxon>
        <taxon>eudicotyledons</taxon>
        <taxon>Gunneridae</taxon>
        <taxon>Pentapetalae</taxon>
        <taxon>asterids</taxon>
        <taxon>campanulids</taxon>
        <taxon>Asterales</taxon>
        <taxon>Asteraceae</taxon>
        <taxon>Asteroideae</taxon>
        <taxon>Anthemideae</taxon>
        <taxon>Anthemidinae</taxon>
        <taxon>Tanacetum</taxon>
    </lineage>
</organism>
<feature type="non-terminal residue" evidence="2">
    <location>
        <position position="1"/>
    </location>
</feature>
<dbReference type="AlphaFoldDB" id="A0A699TCF8"/>
<feature type="non-terminal residue" evidence="2">
    <location>
        <position position="155"/>
    </location>
</feature>